<name>A0A426Z9T6_ENSVE</name>
<protein>
    <submittedName>
        <fullName evidence="1">Uncharacterized protein</fullName>
    </submittedName>
</protein>
<dbReference type="Proteomes" id="UP000287651">
    <property type="component" value="Unassembled WGS sequence"/>
</dbReference>
<evidence type="ECO:0000313" key="1">
    <source>
        <dbReference type="EMBL" id="RRT60748.1"/>
    </source>
</evidence>
<evidence type="ECO:0000313" key="2">
    <source>
        <dbReference type="Proteomes" id="UP000287651"/>
    </source>
</evidence>
<accession>A0A426Z9T6</accession>
<gene>
    <name evidence="1" type="ORF">B296_00044739</name>
</gene>
<dbReference type="EMBL" id="AMZH03007659">
    <property type="protein sequence ID" value="RRT60748.1"/>
    <property type="molecule type" value="Genomic_DNA"/>
</dbReference>
<organism evidence="1 2">
    <name type="scientific">Ensete ventricosum</name>
    <name type="common">Abyssinian banana</name>
    <name type="synonym">Musa ensete</name>
    <dbReference type="NCBI Taxonomy" id="4639"/>
    <lineage>
        <taxon>Eukaryota</taxon>
        <taxon>Viridiplantae</taxon>
        <taxon>Streptophyta</taxon>
        <taxon>Embryophyta</taxon>
        <taxon>Tracheophyta</taxon>
        <taxon>Spermatophyta</taxon>
        <taxon>Magnoliopsida</taxon>
        <taxon>Liliopsida</taxon>
        <taxon>Zingiberales</taxon>
        <taxon>Musaceae</taxon>
        <taxon>Ensete</taxon>
    </lineage>
</organism>
<feature type="non-terminal residue" evidence="1">
    <location>
        <position position="111"/>
    </location>
</feature>
<sequence>MLLMRSASADVVAVGADGLTIKSTDFHRQATATPADVSASNHDAEVDEDGTDMLHGFDQELIVLAQRRVSPRVVGVTLTQLSSVVSVRKGLETITRSVCYAVRLLPPSLPP</sequence>
<dbReference type="AlphaFoldDB" id="A0A426Z9T6"/>
<reference evidence="1 2" key="1">
    <citation type="journal article" date="2014" name="Agronomy (Basel)">
        <title>A Draft Genome Sequence for Ensete ventricosum, the Drought-Tolerant Tree Against Hunger.</title>
        <authorList>
            <person name="Harrison J."/>
            <person name="Moore K.A."/>
            <person name="Paszkiewicz K."/>
            <person name="Jones T."/>
            <person name="Grant M."/>
            <person name="Ambacheew D."/>
            <person name="Muzemil S."/>
            <person name="Studholme D.J."/>
        </authorList>
    </citation>
    <scope>NUCLEOTIDE SEQUENCE [LARGE SCALE GENOMIC DNA]</scope>
</reference>
<comment type="caution">
    <text evidence="1">The sequence shown here is derived from an EMBL/GenBank/DDBJ whole genome shotgun (WGS) entry which is preliminary data.</text>
</comment>
<proteinExistence type="predicted"/>